<feature type="binding site" evidence="5">
    <location>
        <position position="205"/>
    </location>
    <ligand>
        <name>Mg(2+)</name>
        <dbReference type="ChEBI" id="CHEBI:18420"/>
        <label>1</label>
    </ligand>
</feature>
<dbReference type="GO" id="GO:0042245">
    <property type="term" value="P:RNA repair"/>
    <property type="evidence" value="ECO:0007669"/>
    <property type="project" value="UniProtKB-UniRule"/>
</dbReference>
<dbReference type="GO" id="GO:0003972">
    <property type="term" value="F:RNA ligase (ATP) activity"/>
    <property type="evidence" value="ECO:0007669"/>
    <property type="project" value="UniProtKB-UniRule"/>
</dbReference>
<dbReference type="GO" id="GO:0005524">
    <property type="term" value="F:ATP binding"/>
    <property type="evidence" value="ECO:0007669"/>
    <property type="project" value="UniProtKB-UniRule"/>
</dbReference>
<keyword evidence="5" id="KW-0692">RNA repair</keyword>
<dbReference type="Pfam" id="PF09414">
    <property type="entry name" value="RNA_ligase"/>
    <property type="match status" value="1"/>
</dbReference>
<dbReference type="Gene3D" id="1.10.10.1810">
    <property type="entry name" value="RNA ligase"/>
    <property type="match status" value="1"/>
</dbReference>
<dbReference type="EMBL" id="MH059636">
    <property type="protein sequence ID" value="AWD90329.1"/>
    <property type="molecule type" value="Genomic_DNA"/>
</dbReference>
<feature type="active site" description="N6-AMP-lysine intermediate" evidence="5">
    <location>
        <position position="36"/>
    </location>
</feature>
<feature type="domain" description="RNA ligase" evidence="6">
    <location>
        <begin position="30"/>
        <end position="227"/>
    </location>
</feature>
<dbReference type="RefSeq" id="YP_010095128.1">
    <property type="nucleotide sequence ID" value="NC_055743.1"/>
</dbReference>
<keyword evidence="2 5" id="KW-0547">Nucleotide-binding</keyword>
<dbReference type="InterPro" id="IPR044263">
    <property type="entry name" value="Rnl2_vir"/>
</dbReference>
<feature type="binding site" evidence="5">
    <location>
        <position position="37"/>
    </location>
    <ligand>
        <name>AMP</name>
        <dbReference type="ChEBI" id="CHEBI:456215"/>
    </ligand>
</feature>
<dbReference type="Gene3D" id="3.30.1490.70">
    <property type="match status" value="1"/>
</dbReference>
<evidence type="ECO:0000256" key="2">
    <source>
        <dbReference type="ARBA" id="ARBA00022741"/>
    </source>
</evidence>
<comment type="function">
    <text evidence="5">Repairs 3'-OH/5'-PO4 nicks in duplex RNA or RNA:DNA hybrid in which the broken 3'-OH strand is RNA. The nick ligation reaction entails three nucleotidyl transfer steps. In the first step, the RNA ligase reacts with ATP in the absence of nucleic acid to form a covalent ligase-AMP intermediate and release pyrophosphate. In step 2, the ligase-AMP binds to the nicked duplex nucleic acid and transfers the adenylate to the 5'-PO4 terminus to form an adenylylated nicked intermediate. In step 3, the RNA ligase directs the attack of the nick 3'-OH on the 5'-phosphoanhydride linkage, resulting in a repaired 3' - 5' phosphodiester and release of AMP.</text>
</comment>
<proteinExistence type="inferred from homology"/>
<keyword evidence="5" id="KW-0460">Magnesium</keyword>
<comment type="domain">
    <text evidence="5">The adenylyltransferase domain in the N-terminus performs step 1 and step 3 reactions. The C-terminus domain is required for step 2 of the ligation pathway.</text>
</comment>
<protein>
    <recommendedName>
        <fullName evidence="5">RNA ligase 2</fullName>
        <ecNumber evidence="5">6.5.1.3</ecNumber>
    </recommendedName>
    <alternativeName>
        <fullName evidence="5">Rnl2</fullName>
    </alternativeName>
</protein>
<evidence type="ECO:0000256" key="4">
    <source>
        <dbReference type="ARBA" id="ARBA00034038"/>
    </source>
</evidence>
<dbReference type="NCBIfam" id="TIGR02307">
    <property type="entry name" value="RNA_lig_RNL2"/>
    <property type="match status" value="1"/>
</dbReference>
<name>A0A2S1GLS6_9CAUD</name>
<feature type="binding site" evidence="5">
    <location>
        <position position="56"/>
    </location>
    <ligand>
        <name>AMP</name>
        <dbReference type="ChEBI" id="CHEBI:456215"/>
    </ligand>
</feature>
<feature type="binding site" evidence="5">
    <location>
        <position position="228"/>
    </location>
    <ligand>
        <name>AMP</name>
        <dbReference type="ChEBI" id="CHEBI:456215"/>
    </ligand>
</feature>
<dbReference type="SMR" id="A0A2S1GLS6"/>
<dbReference type="GeneID" id="65112762"/>
<accession>A0A2S1GLS6</accession>
<feature type="binding site" evidence="5">
    <location>
        <position position="35"/>
    </location>
    <ligand>
        <name>AMP</name>
        <dbReference type="ChEBI" id="CHEBI:456215"/>
    </ligand>
</feature>
<evidence type="ECO:0000256" key="1">
    <source>
        <dbReference type="ARBA" id="ARBA00022598"/>
    </source>
</evidence>
<dbReference type="InterPro" id="IPR041948">
    <property type="entry name" value="Rnl1/2_C_sf"/>
</dbReference>
<feature type="binding site" evidence="5">
    <location>
        <position position="41"/>
    </location>
    <ligand>
        <name>AMP</name>
        <dbReference type="ChEBI" id="CHEBI:456215"/>
    </ligand>
</feature>
<organism evidence="8 9">
    <name type="scientific">Erwinia phage Cronus</name>
    <dbReference type="NCBI Taxonomy" id="2163633"/>
    <lineage>
        <taxon>Viruses</taxon>
        <taxon>Duplodnaviria</taxon>
        <taxon>Heunggongvirae</taxon>
        <taxon>Uroviricota</taxon>
        <taxon>Caudoviricetes</taxon>
        <taxon>Pantevenvirales</taxon>
        <taxon>Straboviridae</taxon>
        <taxon>Tevenvirinae</taxon>
        <taxon>Risoevirus</taxon>
        <taxon>Risoevirus cronus</taxon>
        <taxon>Roskildevirus cronus</taxon>
    </lineage>
</organism>
<evidence type="ECO:0000259" key="6">
    <source>
        <dbReference type="Pfam" id="PF09414"/>
    </source>
</evidence>
<keyword evidence="5" id="KW-0479">Metal-binding</keyword>
<comment type="cofactor">
    <cofactor evidence="5">
        <name>Mg(2+)</name>
        <dbReference type="ChEBI" id="CHEBI:18420"/>
    </cofactor>
    <cofactor evidence="5">
        <name>Mn(2+)</name>
        <dbReference type="ChEBI" id="CHEBI:29035"/>
    </cofactor>
    <text evidence="5">Binds 2 magnesium ions that may perform the catalytic activity via a two-metal mechanism.</text>
</comment>
<comment type="similarity">
    <text evidence="5">Belongs to the RNA ligase 2 family.</text>
</comment>
<dbReference type="InterPro" id="IPR040609">
    <property type="entry name" value="Rnl2_C"/>
</dbReference>
<feature type="domain" description="RNA ligase 2 C-terminal" evidence="7">
    <location>
        <begin position="247"/>
        <end position="323"/>
    </location>
</feature>
<dbReference type="InterPro" id="IPR012647">
    <property type="entry name" value="RNA_lig_RNL2"/>
</dbReference>
<reference evidence="8" key="1">
    <citation type="submission" date="2018-03" db="EMBL/GenBank/DDBJ databases">
        <title>Phage therapy in agriculture - a green tech approach to combat plant pathogenic bacteria.</title>
        <authorList>
            <person name="Carstens A.B."/>
            <person name="Djurhuus A.M."/>
            <person name="Hansen L.H."/>
        </authorList>
    </citation>
    <scope>NUCLEOTIDE SEQUENCE [LARGE SCALE GENOMIC DNA]</scope>
</reference>
<dbReference type="EC" id="6.5.1.3" evidence="5"/>
<dbReference type="SUPFAM" id="SSF56091">
    <property type="entry name" value="DNA ligase/mRNA capping enzyme, catalytic domain"/>
    <property type="match status" value="1"/>
</dbReference>
<dbReference type="InterPro" id="IPR021122">
    <property type="entry name" value="RNA_ligase_dom_REL/Rnl2"/>
</dbReference>
<dbReference type="HAMAP" id="MF_04150">
    <property type="entry name" value="RNALIG2_T4"/>
    <property type="match status" value="1"/>
</dbReference>
<evidence type="ECO:0000313" key="9">
    <source>
        <dbReference type="Proteomes" id="UP000246316"/>
    </source>
</evidence>
<keyword evidence="3 5" id="KW-0067">ATP-binding</keyword>
<dbReference type="Proteomes" id="UP000246316">
    <property type="component" value="Segment"/>
</dbReference>
<evidence type="ECO:0000256" key="3">
    <source>
        <dbReference type="ARBA" id="ARBA00022840"/>
    </source>
</evidence>
<dbReference type="Pfam" id="PF18043">
    <property type="entry name" value="T4_Rnl2_C"/>
    <property type="match status" value="1"/>
</dbReference>
<dbReference type="KEGG" id="vg:65112762"/>
<sequence length="336" mass="37960">MEFNSYSSLENHHNGKFISKIRELALDSGEWVAREKIHGTNFSVLITPDLIQPCKRSGVILSAENFFGYEIIMKRYKESFEGLRASLSHLDLKSIQVFGEFAGGGIQKEVDYGEKEFYVFDMLMNYGGEVSYAEDKVVEDLANHYGFKMAPLLGRGKFEDLIKIPNDFQSRVNDFNALASGGNTVETNETVWEVFADEEGPNVSEGYVLKPNKPAYLPNGSRVAIKCKNSKFSEKKKSDKLIQPPKELSEIDADVLTKFSEYATWNRVSNVVSKLGEVTAKDFGKVMGLTLQDIFVEAEREGLEISHAEDPALVKKQLQKLVQEVIRERWTELLTD</sequence>
<evidence type="ECO:0000313" key="8">
    <source>
        <dbReference type="EMBL" id="AWD90329.1"/>
    </source>
</evidence>
<keyword evidence="1 5" id="KW-0436">Ligase</keyword>
<feature type="region of interest" description="Adenylyltransferase" evidence="5">
    <location>
        <begin position="2"/>
        <end position="235"/>
    </location>
</feature>
<dbReference type="GO" id="GO:0046872">
    <property type="term" value="F:metal ion binding"/>
    <property type="evidence" value="ECO:0007669"/>
    <property type="project" value="UniProtKB-UniRule"/>
</dbReference>
<evidence type="ECO:0000256" key="5">
    <source>
        <dbReference type="HAMAP-Rule" id="MF_04150"/>
    </source>
</evidence>
<feature type="binding site" evidence="5">
    <location>
        <position position="226"/>
    </location>
    <ligand>
        <name>AMP</name>
        <dbReference type="ChEBI" id="CHEBI:456215"/>
    </ligand>
</feature>
<feature type="binding site" evidence="5">
    <location>
        <position position="100"/>
    </location>
    <ligand>
        <name>AMP</name>
        <dbReference type="ChEBI" id="CHEBI:456215"/>
    </ligand>
</feature>
<dbReference type="Gene3D" id="3.30.470.30">
    <property type="entry name" value="DNA ligase/mRNA capping enzyme"/>
    <property type="match status" value="1"/>
</dbReference>
<keyword evidence="9" id="KW-1185">Reference proteome</keyword>
<evidence type="ECO:0000259" key="7">
    <source>
        <dbReference type="Pfam" id="PF18043"/>
    </source>
</evidence>
<comment type="catalytic activity">
    <reaction evidence="4 5">
        <text>ATP + (ribonucleotide)n-3'-hydroxyl + 5'-phospho-(ribonucleotide)m = (ribonucleotide)n+m + AMP + diphosphate.</text>
        <dbReference type="EC" id="6.5.1.3"/>
    </reaction>
</comment>